<evidence type="ECO:0008006" key="4">
    <source>
        <dbReference type="Google" id="ProtNLM"/>
    </source>
</evidence>
<reference evidence="2 3" key="1">
    <citation type="journal article" date="2009" name="PLoS ONE">
        <title>Methylobacterium genome sequences: a reference blueprint to investigate microbial metabolism of C1 compounds from natural and industrial sources.</title>
        <authorList>
            <person name="Vuilleumier S."/>
            <person name="Chistoserdova L."/>
            <person name="Lee M.-C."/>
            <person name="Bringel F."/>
            <person name="Lajus A."/>
            <person name="Zhou Y."/>
            <person name="Gourion B."/>
            <person name="Barbe V."/>
            <person name="Chang J."/>
            <person name="Cruveiller S."/>
            <person name="Dossat C."/>
            <person name="Gillett W."/>
            <person name="Gruffaz C."/>
            <person name="Haugen E."/>
            <person name="Hourcade E."/>
            <person name="Levy R."/>
            <person name="Mangenot S."/>
            <person name="Muller E."/>
            <person name="Nadalig T."/>
            <person name="Pagni M."/>
            <person name="Penny C."/>
            <person name="Peyraud R."/>
            <person name="Robinson D.G."/>
            <person name="Roche D."/>
            <person name="Rouy Z."/>
            <person name="Saenampechek C."/>
            <person name="Salvignol G."/>
            <person name="Vallenet D."/>
            <person name="Wu Z."/>
            <person name="Marx C.J."/>
            <person name="Vorholt J.A."/>
            <person name="Olson M.V."/>
            <person name="Kaul R."/>
            <person name="Weissenbach J."/>
            <person name="Medigue C."/>
            <person name="Lidstrom M.E."/>
        </authorList>
    </citation>
    <scope>NUCLEOTIDE SEQUENCE [LARGE SCALE GENOMIC DNA]</scope>
    <source>
        <strain evidence="3">ATCC 14718 / DSM 1338 / JCM 2805 / NCIMB 9133 / AM1</strain>
    </source>
</reference>
<dbReference type="Pfam" id="PF12293">
    <property type="entry name" value="T4BSS_DotH_IcmK"/>
    <property type="match status" value="1"/>
</dbReference>
<feature type="chain" id="PRO_5002948327" description="Type IV secretion protein DotH" evidence="1">
    <location>
        <begin position="35"/>
        <end position="311"/>
    </location>
</feature>
<dbReference type="InterPro" id="IPR022073">
    <property type="entry name" value="T4BSS_DotH_IcmK"/>
</dbReference>
<name>C5B544_METEA</name>
<gene>
    <name evidence="2" type="ordered locus">MexAM1_META2p0732</name>
</gene>
<sequence length="311" mass="33181">MTAMQIRPFPTVTTMRIRTLLLAALLLPPVAASAQQSGLDALPLPPAGTGKPVSVSDEALEQALQAVRPMTPEQIRKFRTIMEEQRKAQSLPISPSTPINRSIDVALKPGEISPVLRVQAGKATSLTFSDITGRPWPVLAVTVGNNLAAKAESAGKPGDTNIVVVSPLQQQFESNMIVTLVNNPVPVAFTLRTGDAQVDYRADVRVKLRGPNAAVDAVGGAALAPTSDVALIAFLDGTPPRGAERMRTTSGDVEAWWMEGLLYVRTPNQLLSPIYKAKSSHVSGVNVYQIVDAPVLIVSRDGQMATVRISR</sequence>
<keyword evidence="2" id="KW-0614">Plasmid</keyword>
<dbReference type="Proteomes" id="UP000009081">
    <property type="component" value="Plasmid megaplasmid"/>
</dbReference>
<organism evidence="2 3">
    <name type="scientific">Methylorubrum extorquens (strain ATCC 14718 / DSM 1338 / JCM 2805 / NCIMB 9133 / AM1)</name>
    <name type="common">Methylobacterium extorquens</name>
    <dbReference type="NCBI Taxonomy" id="272630"/>
    <lineage>
        <taxon>Bacteria</taxon>
        <taxon>Pseudomonadati</taxon>
        <taxon>Pseudomonadota</taxon>
        <taxon>Alphaproteobacteria</taxon>
        <taxon>Hyphomicrobiales</taxon>
        <taxon>Methylobacteriaceae</taxon>
        <taxon>Methylorubrum</taxon>
    </lineage>
</organism>
<dbReference type="KEGG" id="mea:Mex_2p0732"/>
<evidence type="ECO:0000256" key="1">
    <source>
        <dbReference type="SAM" id="SignalP"/>
    </source>
</evidence>
<dbReference type="HOGENOM" id="CLU_058378_0_1_5"/>
<proteinExistence type="predicted"/>
<evidence type="ECO:0000313" key="3">
    <source>
        <dbReference type="Proteomes" id="UP000009081"/>
    </source>
</evidence>
<evidence type="ECO:0000313" key="2">
    <source>
        <dbReference type="EMBL" id="ACS43576.1"/>
    </source>
</evidence>
<geneLocation type="plasmid" evidence="2 3">
    <name>megaplasmid</name>
</geneLocation>
<dbReference type="EMBL" id="CP001511">
    <property type="protein sequence ID" value="ACS43576.1"/>
    <property type="molecule type" value="Genomic_DNA"/>
</dbReference>
<accession>C5B544</accession>
<keyword evidence="1" id="KW-0732">Signal</keyword>
<feature type="signal peptide" evidence="1">
    <location>
        <begin position="1"/>
        <end position="34"/>
    </location>
</feature>
<protein>
    <recommendedName>
        <fullName evidence="4">Type IV secretion protein DotH</fullName>
    </recommendedName>
</protein>
<keyword evidence="3" id="KW-1185">Reference proteome</keyword>
<dbReference type="AlphaFoldDB" id="C5B544"/>